<dbReference type="PANTHER" id="PTHR46740:SF2">
    <property type="entry name" value="PROTEIN DYAD"/>
    <property type="match status" value="1"/>
</dbReference>
<reference evidence="3" key="2">
    <citation type="submission" date="2023-05" db="EMBL/GenBank/DDBJ databases">
        <authorList>
            <person name="Schelkunov M.I."/>
        </authorList>
    </citation>
    <scope>NUCLEOTIDE SEQUENCE</scope>
    <source>
        <strain evidence="3">Hsosn_3</strain>
        <tissue evidence="3">Leaf</tissue>
    </source>
</reference>
<protein>
    <recommendedName>
        <fullName evidence="2">PTC1-like winged helix-turn-helix domain-containing protein</fullName>
    </recommendedName>
</protein>
<accession>A0AAD8MSJ2</accession>
<feature type="compositionally biased region" description="Polar residues" evidence="1">
    <location>
        <begin position="375"/>
        <end position="391"/>
    </location>
</feature>
<keyword evidence="4" id="KW-1185">Reference proteome</keyword>
<dbReference type="PANTHER" id="PTHR46740">
    <property type="entry name" value="PROTEIN DYAD"/>
    <property type="match status" value="1"/>
</dbReference>
<dbReference type="InterPro" id="IPR059080">
    <property type="entry name" value="WHD_PTC1"/>
</dbReference>
<evidence type="ECO:0000256" key="1">
    <source>
        <dbReference type="SAM" id="MobiDB-lite"/>
    </source>
</evidence>
<dbReference type="GO" id="GO:0051177">
    <property type="term" value="P:meiotic sister chromatid cohesion"/>
    <property type="evidence" value="ECO:0007669"/>
    <property type="project" value="InterPro"/>
</dbReference>
<sequence length="391" mass="45146">MINNAAMMRKRAYDGEIKFRFGKRLVAPEITTFRDLFICNWDFCARKLYHVPALYRVLALIVPNHKSTKVLSGAGPVTEHGIVNKETTTPLLSLLKGNGMVQWGIQRKFVCLNKHGDDSTSHPHSSTNSVKGSERKFNHGFEEDEDKNPDEEDNVDEEEEEVDNDKYETIKRNRYSLRENSRKAKKVKLDKPKHSRKYTKNKGKKLALGNSNNRWSEERYKLAERSLLEVMKAKGAVFNNPILRPELRMEAKKKIGDTGLLDHLLKHVPCKLTPGGAERFQRRHNADGALEYWLESAELISIRKEAGVQDPYWTPPPGWSLGDWPSQEPICARDLRLLKEENVKIKREMEDMVSKKEFKEEMQKLRRELEEQFSKKMQSSSLQVQSPGVIS</sequence>
<gene>
    <name evidence="3" type="ORF">POM88_015988</name>
</gene>
<dbReference type="Proteomes" id="UP001237642">
    <property type="component" value="Unassembled WGS sequence"/>
</dbReference>
<name>A0AAD8MSJ2_9APIA</name>
<organism evidence="3 4">
    <name type="scientific">Heracleum sosnowskyi</name>
    <dbReference type="NCBI Taxonomy" id="360622"/>
    <lineage>
        <taxon>Eukaryota</taxon>
        <taxon>Viridiplantae</taxon>
        <taxon>Streptophyta</taxon>
        <taxon>Embryophyta</taxon>
        <taxon>Tracheophyta</taxon>
        <taxon>Spermatophyta</taxon>
        <taxon>Magnoliopsida</taxon>
        <taxon>eudicotyledons</taxon>
        <taxon>Gunneridae</taxon>
        <taxon>Pentapetalae</taxon>
        <taxon>asterids</taxon>
        <taxon>campanulids</taxon>
        <taxon>Apiales</taxon>
        <taxon>Apiaceae</taxon>
        <taxon>Apioideae</taxon>
        <taxon>apioid superclade</taxon>
        <taxon>Tordylieae</taxon>
        <taxon>Tordyliinae</taxon>
        <taxon>Heracleum</taxon>
    </lineage>
</organism>
<comment type="caution">
    <text evidence="3">The sequence shown here is derived from an EMBL/GenBank/DDBJ whole genome shotgun (WGS) entry which is preliminary data.</text>
</comment>
<evidence type="ECO:0000313" key="4">
    <source>
        <dbReference type="Proteomes" id="UP001237642"/>
    </source>
</evidence>
<evidence type="ECO:0000313" key="3">
    <source>
        <dbReference type="EMBL" id="KAK1387810.1"/>
    </source>
</evidence>
<dbReference type="GO" id="GO:0007131">
    <property type="term" value="P:reciprocal meiotic recombination"/>
    <property type="evidence" value="ECO:0007669"/>
    <property type="project" value="InterPro"/>
</dbReference>
<feature type="region of interest" description="Disordered" evidence="1">
    <location>
        <begin position="139"/>
        <end position="194"/>
    </location>
</feature>
<feature type="domain" description="PTC1-like winged helix-turn-helix" evidence="2">
    <location>
        <begin position="214"/>
        <end position="296"/>
    </location>
</feature>
<dbReference type="AlphaFoldDB" id="A0AAD8MSJ2"/>
<dbReference type="Pfam" id="PF25874">
    <property type="entry name" value="WHD_plant_repro"/>
    <property type="match status" value="1"/>
</dbReference>
<feature type="region of interest" description="Disordered" evidence="1">
    <location>
        <begin position="372"/>
        <end position="391"/>
    </location>
</feature>
<evidence type="ECO:0000259" key="2">
    <source>
        <dbReference type="Pfam" id="PF25874"/>
    </source>
</evidence>
<proteinExistence type="predicted"/>
<dbReference type="InterPro" id="IPR044221">
    <property type="entry name" value="DYAD/AMEIOTIC1"/>
</dbReference>
<dbReference type="EMBL" id="JAUIZM010000004">
    <property type="protein sequence ID" value="KAK1387810.1"/>
    <property type="molecule type" value="Genomic_DNA"/>
</dbReference>
<feature type="compositionally biased region" description="Acidic residues" evidence="1">
    <location>
        <begin position="142"/>
        <end position="163"/>
    </location>
</feature>
<feature type="compositionally biased region" description="Basic and acidic residues" evidence="1">
    <location>
        <begin position="164"/>
        <end position="192"/>
    </location>
</feature>
<reference evidence="3" key="1">
    <citation type="submission" date="2023-02" db="EMBL/GenBank/DDBJ databases">
        <title>Genome of toxic invasive species Heracleum sosnowskyi carries increased number of genes despite the absence of recent whole-genome duplications.</title>
        <authorList>
            <person name="Schelkunov M."/>
            <person name="Shtratnikova V."/>
            <person name="Makarenko M."/>
            <person name="Klepikova A."/>
            <person name="Omelchenko D."/>
            <person name="Novikova G."/>
            <person name="Obukhova E."/>
            <person name="Bogdanov V."/>
            <person name="Penin A."/>
            <person name="Logacheva M."/>
        </authorList>
    </citation>
    <scope>NUCLEOTIDE SEQUENCE</scope>
    <source>
        <strain evidence="3">Hsosn_3</strain>
        <tissue evidence="3">Leaf</tissue>
    </source>
</reference>